<dbReference type="Proteomes" id="UP000182661">
    <property type="component" value="Unassembled WGS sequence"/>
</dbReference>
<gene>
    <name evidence="1" type="ORF">AX760_19635</name>
</gene>
<name>A0A657LQK8_9HYPH</name>
<accession>A0A657LQK8</accession>
<dbReference type="EMBL" id="LSRP01000095">
    <property type="protein sequence ID" value="OJF95282.1"/>
    <property type="molecule type" value="Genomic_DNA"/>
</dbReference>
<comment type="caution">
    <text evidence="1">The sequence shown here is derived from an EMBL/GenBank/DDBJ whole genome shotgun (WGS) entry which is preliminary data.</text>
</comment>
<dbReference type="RefSeq" id="WP_071833801.1">
    <property type="nucleotide sequence ID" value="NZ_LSRP01000095.1"/>
</dbReference>
<proteinExistence type="predicted"/>
<dbReference type="AlphaFoldDB" id="A0A657LQK8"/>
<evidence type="ECO:0008006" key="3">
    <source>
        <dbReference type="Google" id="ProtNLM"/>
    </source>
</evidence>
<reference evidence="1 2" key="1">
    <citation type="submission" date="2016-02" db="EMBL/GenBank/DDBJ databases">
        <title>Genome sequencing of a beta-galactosidase producing bacteria Rhizobium sp. 59.</title>
        <authorList>
            <person name="Wang D."/>
            <person name="Kot W."/>
            <person name="Qin Y."/>
            <person name="Hansen L."/>
            <person name="Naqvi K."/>
            <person name="Rensing C."/>
        </authorList>
    </citation>
    <scope>NUCLEOTIDE SEQUENCE [LARGE SCALE GENOMIC DNA]</scope>
    <source>
        <strain evidence="1 2">59</strain>
    </source>
</reference>
<protein>
    <recommendedName>
        <fullName evidence="3">Sugar transporter</fullName>
    </recommendedName>
</protein>
<sequence length="254" mass="24251">MSGKSFTVKVGIVVGMASSALFLGDMAVAQEAANTAPPAVTAGEAQSATTTPPAEAAAETAAETPLAPSPAETACFSGPAKLSELEVQAFLSAPAGLLTDFPSGGLPLSTRVRSLAGSDAATLDPILGLVPNASSMQVAAIGSGLARVAKACEKSNPEYAATIQEKIALLGDGALELAFATALNEVQTAALGQAGGAGAGAGGAAGIGGTGTAGGGANGVNGTSASTVTQSGTFAVNNAGSTFGDVIEDVSPTN</sequence>
<organism evidence="1 2">
    <name type="scientific">Pararhizobium antarcticum</name>
    <dbReference type="NCBI Taxonomy" id="1798805"/>
    <lineage>
        <taxon>Bacteria</taxon>
        <taxon>Pseudomonadati</taxon>
        <taxon>Pseudomonadota</taxon>
        <taxon>Alphaproteobacteria</taxon>
        <taxon>Hyphomicrobiales</taxon>
        <taxon>Rhizobiaceae</taxon>
        <taxon>Rhizobium/Agrobacterium group</taxon>
        <taxon>Pararhizobium</taxon>
    </lineage>
</organism>
<evidence type="ECO:0000313" key="1">
    <source>
        <dbReference type="EMBL" id="OJF95282.1"/>
    </source>
</evidence>
<evidence type="ECO:0000313" key="2">
    <source>
        <dbReference type="Proteomes" id="UP000182661"/>
    </source>
</evidence>
<keyword evidence="2" id="KW-1185">Reference proteome</keyword>